<evidence type="ECO:0000256" key="2">
    <source>
        <dbReference type="ARBA" id="ARBA00000967"/>
    </source>
</evidence>
<dbReference type="PANTHER" id="PTHR11963:SF23">
    <property type="entry name" value="CYTOSOL AMINOPEPTIDASE"/>
    <property type="match status" value="1"/>
</dbReference>
<evidence type="ECO:0000313" key="10">
    <source>
        <dbReference type="EMBL" id="MBN8659283.1"/>
    </source>
</evidence>
<feature type="active site" evidence="8">
    <location>
        <position position="366"/>
    </location>
</feature>
<dbReference type="InterPro" id="IPR043472">
    <property type="entry name" value="Macro_dom-like"/>
</dbReference>
<feature type="binding site" evidence="8">
    <location>
        <position position="285"/>
    </location>
    <ligand>
        <name>Mn(2+)</name>
        <dbReference type="ChEBI" id="CHEBI:29035"/>
        <label>1</label>
    </ligand>
</feature>
<comment type="catalytic activity">
    <reaction evidence="1 8">
        <text>Release of an N-terminal amino acid, Xaa-|-Yaa-, in which Xaa is preferably Leu, but may be other amino acids including Pro although not Arg or Lys, and Yaa may be Pro. Amino acid amides and methyl esters are also readily hydrolyzed, but rates on arylamides are exceedingly low.</text>
        <dbReference type="EC" id="3.4.11.1"/>
    </reaction>
</comment>
<dbReference type="CDD" id="cd00433">
    <property type="entry name" value="Peptidase_M17"/>
    <property type="match status" value="1"/>
</dbReference>
<evidence type="ECO:0000256" key="4">
    <source>
        <dbReference type="ARBA" id="ARBA00022438"/>
    </source>
</evidence>
<accession>A0A8J7PFT8</accession>
<dbReference type="Gene3D" id="3.40.220.10">
    <property type="entry name" value="Leucine Aminopeptidase, subunit E, domain 1"/>
    <property type="match status" value="1"/>
</dbReference>
<comment type="subcellular location">
    <subcellularLocation>
        <location evidence="8">Cytoplasm</location>
    </subcellularLocation>
</comment>
<feature type="domain" description="Cytosol aminopeptidase" evidence="9">
    <location>
        <begin position="360"/>
        <end position="367"/>
    </location>
</feature>
<gene>
    <name evidence="8" type="primary">pepA</name>
    <name evidence="10" type="ORF">J0M35_02895</name>
</gene>
<dbReference type="InterPro" id="IPR011356">
    <property type="entry name" value="Leucine_aapep/pepB"/>
</dbReference>
<proteinExistence type="inferred from homology"/>
<dbReference type="EC" id="3.4.11.10" evidence="8"/>
<dbReference type="SUPFAM" id="SSF53187">
    <property type="entry name" value="Zn-dependent exopeptidases"/>
    <property type="match status" value="1"/>
</dbReference>
<sequence>MKVSLETGSLAEIKAEVIVLPLFFQEDAVKVLTKEPGLDKKLGKAMLAAMKTMVAEEFSGKFGQQLWLPCYESGSLKKLCLFGMGKESDLSANCYRKVGAHLARRLGALPSKPAAKKNLLAMHLVLRGTKLGHDAALEAVVEGLILGSFSFGRYKTQKDESKHHEPFYKRIGLSVSGNLSKHKLDQAVKKAVAMGTSTNLARELVAEPPSEMTPSRLAQEAKKIAAKADLEVKIMTPTQIEKLGMGALLGVARGAKEEARLITLKYTAPRSKRTIGLIGKGITFDSGGLSLKPAQSMEHMKYDMSGAAACLAAMQIIGELKPKVSVLMVVAATENMPGDNALHPGDVLKSMNGKTIEVNNTDAEGRLILADAITYAIKEGVTELIDIATLTGAVVTALGRVAAGIMGSQSLVDAVIESGKGCGEKFWQLPLFDEYKEGLRSDIADLKNAGSRGEAGSSSAGMFIKEFTENLPWAHLDVAGVSWLEREKDEWNKGGTGFGARTLSSYVLSQN</sequence>
<name>A0A8J7PFT8_9BACT</name>
<evidence type="ECO:0000256" key="5">
    <source>
        <dbReference type="ARBA" id="ARBA00022670"/>
    </source>
</evidence>
<dbReference type="PROSITE" id="PS00631">
    <property type="entry name" value="CYTOSOL_AP"/>
    <property type="match status" value="1"/>
</dbReference>
<feature type="binding site" evidence="8">
    <location>
        <position position="362"/>
    </location>
    <ligand>
        <name>Mn(2+)</name>
        <dbReference type="ChEBI" id="CHEBI:29035"/>
        <label>1</label>
    </ligand>
</feature>
<dbReference type="NCBIfam" id="NF002083">
    <property type="entry name" value="PRK00913.3-5"/>
    <property type="match status" value="1"/>
</dbReference>
<evidence type="ECO:0000256" key="3">
    <source>
        <dbReference type="ARBA" id="ARBA00009528"/>
    </source>
</evidence>
<comment type="caution">
    <text evidence="10">The sequence shown here is derived from an EMBL/GenBank/DDBJ whole genome shotgun (WGS) entry which is preliminary data.</text>
</comment>
<feature type="binding site" evidence="8">
    <location>
        <position position="364"/>
    </location>
    <ligand>
        <name>Mn(2+)</name>
        <dbReference type="ChEBI" id="CHEBI:29035"/>
        <label>1</label>
    </ligand>
</feature>
<dbReference type="GO" id="GO:0005737">
    <property type="term" value="C:cytoplasm"/>
    <property type="evidence" value="ECO:0007669"/>
    <property type="project" value="UniProtKB-SubCell"/>
</dbReference>
<keyword evidence="8" id="KW-0464">Manganese</keyword>
<dbReference type="EC" id="3.4.11.1" evidence="8"/>
<dbReference type="Pfam" id="PF02789">
    <property type="entry name" value="Peptidase_M17_N"/>
    <property type="match status" value="1"/>
</dbReference>
<dbReference type="Gene3D" id="3.40.630.10">
    <property type="entry name" value="Zn peptidases"/>
    <property type="match status" value="1"/>
</dbReference>
<keyword evidence="8" id="KW-0963">Cytoplasm</keyword>
<evidence type="ECO:0000256" key="6">
    <source>
        <dbReference type="ARBA" id="ARBA00022801"/>
    </source>
</evidence>
<dbReference type="GO" id="GO:0030145">
    <property type="term" value="F:manganese ion binding"/>
    <property type="evidence" value="ECO:0007669"/>
    <property type="project" value="UniProtKB-UniRule"/>
</dbReference>
<keyword evidence="8" id="KW-0479">Metal-binding</keyword>
<keyword evidence="5 8" id="KW-0645">Protease</keyword>
<dbReference type="PANTHER" id="PTHR11963">
    <property type="entry name" value="LEUCINE AMINOPEPTIDASE-RELATED"/>
    <property type="match status" value="1"/>
</dbReference>
<protein>
    <recommendedName>
        <fullName evidence="8">Probable cytosol aminopeptidase</fullName>
        <ecNumber evidence="8">3.4.11.1</ecNumber>
    </recommendedName>
    <alternativeName>
        <fullName evidence="8">Leucine aminopeptidase</fullName>
        <shortName evidence="8">LAP</shortName>
        <ecNumber evidence="8">3.4.11.10</ecNumber>
    </alternativeName>
    <alternativeName>
        <fullName evidence="8">Leucyl aminopeptidase</fullName>
    </alternativeName>
</protein>
<dbReference type="NCBIfam" id="NF002073">
    <property type="entry name" value="PRK00913.1-2"/>
    <property type="match status" value="1"/>
</dbReference>
<feature type="binding site" evidence="8">
    <location>
        <position position="280"/>
    </location>
    <ligand>
        <name>Mn(2+)</name>
        <dbReference type="ChEBI" id="CHEBI:29035"/>
        <label>2</label>
    </ligand>
</feature>
<feature type="binding site" evidence="8">
    <location>
        <position position="285"/>
    </location>
    <ligand>
        <name>Mn(2+)</name>
        <dbReference type="ChEBI" id="CHEBI:29035"/>
        <label>2</label>
    </ligand>
</feature>
<dbReference type="Proteomes" id="UP000664277">
    <property type="component" value="Unassembled WGS sequence"/>
</dbReference>
<keyword evidence="6 8" id="KW-0378">Hydrolase</keyword>
<dbReference type="InterPro" id="IPR008283">
    <property type="entry name" value="Peptidase_M17_N"/>
</dbReference>
<dbReference type="InterPro" id="IPR000819">
    <property type="entry name" value="Peptidase_M17_C"/>
</dbReference>
<evidence type="ECO:0000259" key="9">
    <source>
        <dbReference type="PROSITE" id="PS00631"/>
    </source>
</evidence>
<dbReference type="AlphaFoldDB" id="A0A8J7PFT8"/>
<feature type="binding site" evidence="8">
    <location>
        <position position="303"/>
    </location>
    <ligand>
        <name>Mn(2+)</name>
        <dbReference type="ChEBI" id="CHEBI:29035"/>
        <label>2</label>
    </ligand>
</feature>
<comment type="function">
    <text evidence="7 8">Presumably involved in the processing and regular turnover of intracellular proteins. Catalyzes the removal of unsubstituted N-terminal amino acids from various peptides.</text>
</comment>
<evidence type="ECO:0000256" key="8">
    <source>
        <dbReference type="HAMAP-Rule" id="MF_00181"/>
    </source>
</evidence>
<dbReference type="EMBL" id="JAFLCK010000003">
    <property type="protein sequence ID" value="MBN8659283.1"/>
    <property type="molecule type" value="Genomic_DNA"/>
</dbReference>
<comment type="cofactor">
    <cofactor evidence="8">
        <name>Mn(2+)</name>
        <dbReference type="ChEBI" id="CHEBI:29035"/>
    </cofactor>
    <text evidence="8">Binds 2 manganese ions per subunit.</text>
</comment>
<dbReference type="PRINTS" id="PR00481">
    <property type="entry name" value="LAMNOPPTDASE"/>
</dbReference>
<dbReference type="SUPFAM" id="SSF52949">
    <property type="entry name" value="Macro domain-like"/>
    <property type="match status" value="1"/>
</dbReference>
<dbReference type="InterPro" id="IPR023042">
    <property type="entry name" value="Peptidase_M17_leu_NH2_pept"/>
</dbReference>
<comment type="similarity">
    <text evidence="3 8">Belongs to the peptidase M17 family.</text>
</comment>
<feature type="active site" evidence="8">
    <location>
        <position position="292"/>
    </location>
</feature>
<dbReference type="GO" id="GO:0070006">
    <property type="term" value="F:metalloaminopeptidase activity"/>
    <property type="evidence" value="ECO:0007669"/>
    <property type="project" value="InterPro"/>
</dbReference>
<dbReference type="HAMAP" id="MF_00181">
    <property type="entry name" value="Cytosol_peptidase_M17"/>
    <property type="match status" value="1"/>
</dbReference>
<dbReference type="GO" id="GO:0006508">
    <property type="term" value="P:proteolysis"/>
    <property type="evidence" value="ECO:0007669"/>
    <property type="project" value="UniProtKB-KW"/>
</dbReference>
<reference evidence="10" key="1">
    <citation type="submission" date="2021-02" db="EMBL/GenBank/DDBJ databases">
        <title>Genome-Resolved Metagenomics of a Microbial Community Performing Photosynthetic Biological Nutrient Removal.</title>
        <authorList>
            <person name="Mcdaniel E.A."/>
        </authorList>
    </citation>
    <scope>NUCLEOTIDE SEQUENCE</scope>
    <source>
        <strain evidence="10">UWPOB_OBS1</strain>
    </source>
</reference>
<comment type="catalytic activity">
    <reaction evidence="2 8">
        <text>Release of an N-terminal amino acid, preferentially leucine, but not glutamic or aspartic acids.</text>
        <dbReference type="EC" id="3.4.11.10"/>
    </reaction>
</comment>
<evidence type="ECO:0000256" key="7">
    <source>
        <dbReference type="ARBA" id="ARBA00049972"/>
    </source>
</evidence>
<dbReference type="Pfam" id="PF00883">
    <property type="entry name" value="Peptidase_M17"/>
    <property type="match status" value="1"/>
</dbReference>
<organism evidence="10 11">
    <name type="scientific">Candidatus Obscuribacter phosphatis</name>
    <dbReference type="NCBI Taxonomy" id="1906157"/>
    <lineage>
        <taxon>Bacteria</taxon>
        <taxon>Bacillati</taxon>
        <taxon>Candidatus Melainabacteria</taxon>
        <taxon>Candidatus Obscuribacterales</taxon>
        <taxon>Candidatus Obscuribacteraceae</taxon>
        <taxon>Candidatus Obscuribacter</taxon>
    </lineage>
</organism>
<keyword evidence="4 8" id="KW-0031">Aminopeptidase</keyword>
<feature type="binding site" evidence="8">
    <location>
        <position position="364"/>
    </location>
    <ligand>
        <name>Mn(2+)</name>
        <dbReference type="ChEBI" id="CHEBI:29035"/>
        <label>2</label>
    </ligand>
</feature>
<evidence type="ECO:0000256" key="1">
    <source>
        <dbReference type="ARBA" id="ARBA00000135"/>
    </source>
</evidence>
<evidence type="ECO:0000313" key="11">
    <source>
        <dbReference type="Proteomes" id="UP000664277"/>
    </source>
</evidence>